<dbReference type="InterPro" id="IPR009000">
    <property type="entry name" value="Transl_B-barrel_sf"/>
</dbReference>
<comment type="caution">
    <text evidence="8">The sequence shown here is derived from an EMBL/GenBank/DDBJ whole genome shotgun (WGS) entry which is preliminary data.</text>
</comment>
<dbReference type="InterPro" id="IPR027417">
    <property type="entry name" value="P-loop_NTPase"/>
</dbReference>
<name>X0WB68_9ZZZZ</name>
<dbReference type="PROSITE" id="PS51722">
    <property type="entry name" value="G_TR_2"/>
    <property type="match status" value="1"/>
</dbReference>
<dbReference type="Pfam" id="PF00009">
    <property type="entry name" value="GTP_EFTU"/>
    <property type="match status" value="1"/>
</dbReference>
<dbReference type="GO" id="GO:0005829">
    <property type="term" value="C:cytosol"/>
    <property type="evidence" value="ECO:0007669"/>
    <property type="project" value="TreeGrafter"/>
</dbReference>
<evidence type="ECO:0000256" key="5">
    <source>
        <dbReference type="ARBA" id="ARBA00025526"/>
    </source>
</evidence>
<protein>
    <recommendedName>
        <fullName evidence="2">Selenocysteine-specific elongation factor</fullName>
    </recommendedName>
    <alternativeName>
        <fullName evidence="6">SelB translation factor</fullName>
    </alternativeName>
</protein>
<dbReference type="GO" id="GO:0001514">
    <property type="term" value="P:selenocysteine incorporation"/>
    <property type="evidence" value="ECO:0007669"/>
    <property type="project" value="InterPro"/>
</dbReference>
<dbReference type="InterPro" id="IPR050055">
    <property type="entry name" value="EF-Tu_GTPase"/>
</dbReference>
<dbReference type="PANTHER" id="PTHR43721:SF22">
    <property type="entry name" value="ELONGATION FACTOR TU, MITOCHONDRIAL"/>
    <property type="match status" value="1"/>
</dbReference>
<keyword evidence="3" id="KW-0963">Cytoplasm</keyword>
<reference evidence="8" key="1">
    <citation type="journal article" date="2014" name="Front. Microbiol.">
        <title>High frequency of phylogenetically diverse reductive dehalogenase-homologous genes in deep subseafloor sedimentary metagenomes.</title>
        <authorList>
            <person name="Kawai M."/>
            <person name="Futagami T."/>
            <person name="Toyoda A."/>
            <person name="Takaki Y."/>
            <person name="Nishi S."/>
            <person name="Hori S."/>
            <person name="Arai W."/>
            <person name="Tsubouchi T."/>
            <person name="Morono Y."/>
            <person name="Uchiyama I."/>
            <person name="Ito T."/>
            <person name="Fujiyama A."/>
            <person name="Inagaki F."/>
            <person name="Takami H."/>
        </authorList>
    </citation>
    <scope>NUCLEOTIDE SEQUENCE</scope>
    <source>
        <strain evidence="8">Expedition CK06-06</strain>
    </source>
</reference>
<accession>X0WB68</accession>
<comment type="subcellular location">
    <subcellularLocation>
        <location evidence="1">Cytoplasm</location>
    </subcellularLocation>
</comment>
<evidence type="ECO:0000256" key="1">
    <source>
        <dbReference type="ARBA" id="ARBA00004496"/>
    </source>
</evidence>
<feature type="non-terminal residue" evidence="8">
    <location>
        <position position="257"/>
    </location>
</feature>
<dbReference type="InterPro" id="IPR004535">
    <property type="entry name" value="Transl_elong_SelB"/>
</dbReference>
<evidence type="ECO:0000256" key="3">
    <source>
        <dbReference type="ARBA" id="ARBA00022490"/>
    </source>
</evidence>
<dbReference type="Gene3D" id="2.40.30.10">
    <property type="entry name" value="Translation factors"/>
    <property type="match status" value="1"/>
</dbReference>
<dbReference type="Pfam" id="PF03144">
    <property type="entry name" value="GTP_EFTU_D2"/>
    <property type="match status" value="1"/>
</dbReference>
<sequence>TAGHIDHGKTALVKALTGTNTDRLAEEQARGMTIDLGFAFLTDDITIIDVPGHEKFIRNMVSGVSTIQIGLFVIAADDGVMPQTIEHLQILSLLKIPQGVIALTKTDLADEEWVDLVEDDIRQLCKGTFLENAPIVRTSIANGSGIEELRTILLEQAEKVHDKIDRGFFRLQVDRSFIKTGFGTVVTGTVISGELKKGDEIQILPAEKIGRVRGLQSHGKYVDIVKLGDRAAVNITGLDKKDLWRGAELISTNWLKP</sequence>
<keyword evidence="4" id="KW-0648">Protein biosynthesis</keyword>
<dbReference type="PANTHER" id="PTHR43721">
    <property type="entry name" value="ELONGATION FACTOR TU-RELATED"/>
    <property type="match status" value="1"/>
</dbReference>
<feature type="domain" description="Tr-type G" evidence="7">
    <location>
        <begin position="1"/>
        <end position="161"/>
    </location>
</feature>
<dbReference type="Gene3D" id="3.40.50.300">
    <property type="entry name" value="P-loop containing nucleotide triphosphate hydrolases"/>
    <property type="match status" value="1"/>
</dbReference>
<gene>
    <name evidence="8" type="ORF">S01H1_55012</name>
</gene>
<dbReference type="SUPFAM" id="SSF52540">
    <property type="entry name" value="P-loop containing nucleoside triphosphate hydrolases"/>
    <property type="match status" value="1"/>
</dbReference>
<dbReference type="GO" id="GO:0003924">
    <property type="term" value="F:GTPase activity"/>
    <property type="evidence" value="ECO:0007669"/>
    <property type="project" value="InterPro"/>
</dbReference>
<dbReference type="InterPro" id="IPR000795">
    <property type="entry name" value="T_Tr_GTP-bd_dom"/>
</dbReference>
<dbReference type="GO" id="GO:0005525">
    <property type="term" value="F:GTP binding"/>
    <property type="evidence" value="ECO:0007669"/>
    <property type="project" value="InterPro"/>
</dbReference>
<dbReference type="NCBIfam" id="TIGR00475">
    <property type="entry name" value="selB"/>
    <property type="match status" value="1"/>
</dbReference>
<organism evidence="8">
    <name type="scientific">marine sediment metagenome</name>
    <dbReference type="NCBI Taxonomy" id="412755"/>
    <lineage>
        <taxon>unclassified sequences</taxon>
        <taxon>metagenomes</taxon>
        <taxon>ecological metagenomes</taxon>
    </lineage>
</organism>
<dbReference type="InterPro" id="IPR004161">
    <property type="entry name" value="EFTu-like_2"/>
</dbReference>
<proteinExistence type="predicted"/>
<evidence type="ECO:0000313" key="8">
    <source>
        <dbReference type="EMBL" id="GAG21828.1"/>
    </source>
</evidence>
<dbReference type="GO" id="GO:0003746">
    <property type="term" value="F:translation elongation factor activity"/>
    <property type="evidence" value="ECO:0007669"/>
    <property type="project" value="InterPro"/>
</dbReference>
<dbReference type="EMBL" id="BARS01035727">
    <property type="protein sequence ID" value="GAG21828.1"/>
    <property type="molecule type" value="Genomic_DNA"/>
</dbReference>
<evidence type="ECO:0000256" key="6">
    <source>
        <dbReference type="ARBA" id="ARBA00031615"/>
    </source>
</evidence>
<evidence type="ECO:0000256" key="4">
    <source>
        <dbReference type="ARBA" id="ARBA00022917"/>
    </source>
</evidence>
<comment type="function">
    <text evidence="5">Translation factor necessary for the incorporation of selenocysteine into proteins. It probably replaces EF-Tu for the insertion of selenocysteine directed by the UGA codon. SelB binds GTP and GDP.</text>
</comment>
<dbReference type="CDD" id="cd04171">
    <property type="entry name" value="SelB"/>
    <property type="match status" value="1"/>
</dbReference>
<dbReference type="GO" id="GO:0003723">
    <property type="term" value="F:RNA binding"/>
    <property type="evidence" value="ECO:0007669"/>
    <property type="project" value="InterPro"/>
</dbReference>
<evidence type="ECO:0000259" key="7">
    <source>
        <dbReference type="PROSITE" id="PS51722"/>
    </source>
</evidence>
<dbReference type="AlphaFoldDB" id="X0WB68"/>
<evidence type="ECO:0000256" key="2">
    <source>
        <dbReference type="ARBA" id="ARBA00015953"/>
    </source>
</evidence>
<dbReference type="CDD" id="cd03696">
    <property type="entry name" value="SelB_II"/>
    <property type="match status" value="1"/>
</dbReference>
<dbReference type="SUPFAM" id="SSF50447">
    <property type="entry name" value="Translation proteins"/>
    <property type="match status" value="1"/>
</dbReference>
<feature type="non-terminal residue" evidence="8">
    <location>
        <position position="1"/>
    </location>
</feature>